<reference evidence="2 3" key="1">
    <citation type="submission" date="2019-03" db="EMBL/GenBank/DDBJ databases">
        <title>Genomic Encyclopedia of Type Strains, Phase III (KMG-III): the genomes of soil and plant-associated and newly described type strains.</title>
        <authorList>
            <person name="Whitman W."/>
        </authorList>
    </citation>
    <scope>NUCLEOTIDE SEQUENCE [LARGE SCALE GENOMIC DNA]</scope>
    <source>
        <strain evidence="2 3">VKM Ac-2573</strain>
    </source>
</reference>
<evidence type="ECO:0000313" key="2">
    <source>
        <dbReference type="EMBL" id="TDW66840.1"/>
    </source>
</evidence>
<name>A0A4R8BY81_9ACTN</name>
<protein>
    <submittedName>
        <fullName evidence="2">AbiEi antitoxin of type IV toxin-antitoxin system</fullName>
    </submittedName>
</protein>
<dbReference type="OrthoDB" id="5143202at2"/>
<evidence type="ECO:0000313" key="3">
    <source>
        <dbReference type="Proteomes" id="UP000295146"/>
    </source>
</evidence>
<evidence type="ECO:0000259" key="1">
    <source>
        <dbReference type="Pfam" id="PF13338"/>
    </source>
</evidence>
<dbReference type="InterPro" id="IPR025159">
    <property type="entry name" value="AbiEi_N"/>
</dbReference>
<dbReference type="AlphaFoldDB" id="A0A4R8BY81"/>
<sequence length="310" mass="33801">MFTGMNPKLSVLAAARHGWFSRADALAAGYTDSELRRRLRAGQWSRLCRDVYVEPGTWPVGEQSWDRAVRMHLLRTRAVADRMGSGAVVSHQSAAVLHGLPSWGLDLTKVQVTKPAGRARSDLVTDVHRSRFEPGEVTVVDGLRVVSPARAIAETACASSYEVGVVLGDAALHRRLVTPESLVLTADRHRLWAGSPAARAAARFADGLSESVGESRLRVLMANHGVPPPVLQAEIREEGGRLIGRVDFLVAGRLIVEFDGAEKYGGIGDVVLAEKWREDRLRACGYRVIRVSWADLDQPHALAERILGAL</sequence>
<feature type="domain" description="AbiEi antitoxin N-terminal" evidence="1">
    <location>
        <begin position="12"/>
        <end position="54"/>
    </location>
</feature>
<organism evidence="2 3">
    <name type="scientific">Kribbella pratensis</name>
    <dbReference type="NCBI Taxonomy" id="2512112"/>
    <lineage>
        <taxon>Bacteria</taxon>
        <taxon>Bacillati</taxon>
        <taxon>Actinomycetota</taxon>
        <taxon>Actinomycetes</taxon>
        <taxon>Propionibacteriales</taxon>
        <taxon>Kribbellaceae</taxon>
        <taxon>Kribbella</taxon>
    </lineage>
</organism>
<keyword evidence="3" id="KW-1185">Reference proteome</keyword>
<proteinExistence type="predicted"/>
<accession>A0A4R8BY81</accession>
<dbReference type="Pfam" id="PF13338">
    <property type="entry name" value="AbiEi_4"/>
    <property type="match status" value="1"/>
</dbReference>
<comment type="caution">
    <text evidence="2">The sequence shown here is derived from an EMBL/GenBank/DDBJ whole genome shotgun (WGS) entry which is preliminary data.</text>
</comment>
<dbReference type="EMBL" id="SODP01000003">
    <property type="protein sequence ID" value="TDW66840.1"/>
    <property type="molecule type" value="Genomic_DNA"/>
</dbReference>
<gene>
    <name evidence="2" type="ORF">EV653_6872</name>
</gene>
<dbReference type="Proteomes" id="UP000295146">
    <property type="component" value="Unassembled WGS sequence"/>
</dbReference>